<dbReference type="VEuPathDB" id="FungiDB:BO71DRAFT_337220"/>
<dbReference type="InterPro" id="IPR001138">
    <property type="entry name" value="Zn2Cys6_DnaBD"/>
</dbReference>
<feature type="domain" description="Zn(2)-C6 fungal-type" evidence="6">
    <location>
        <begin position="5"/>
        <end position="36"/>
    </location>
</feature>
<dbReference type="PROSITE" id="PS00463">
    <property type="entry name" value="ZN2_CY6_FUNGAL_1"/>
    <property type="match status" value="1"/>
</dbReference>
<dbReference type="SMART" id="SM00066">
    <property type="entry name" value="GAL4"/>
    <property type="match status" value="1"/>
</dbReference>
<evidence type="ECO:0000256" key="2">
    <source>
        <dbReference type="ARBA" id="ARBA00023125"/>
    </source>
</evidence>
<keyword evidence="3" id="KW-0804">Transcription</keyword>
<protein>
    <recommendedName>
        <fullName evidence="6">Zn(2)-C6 fungal-type domain-containing protein</fullName>
    </recommendedName>
</protein>
<organism evidence="7 8">
    <name type="scientific">Aspergillus ellipticus CBS 707.79</name>
    <dbReference type="NCBI Taxonomy" id="1448320"/>
    <lineage>
        <taxon>Eukaryota</taxon>
        <taxon>Fungi</taxon>
        <taxon>Dikarya</taxon>
        <taxon>Ascomycota</taxon>
        <taxon>Pezizomycotina</taxon>
        <taxon>Eurotiomycetes</taxon>
        <taxon>Eurotiomycetidae</taxon>
        <taxon>Eurotiales</taxon>
        <taxon>Aspergillaceae</taxon>
        <taxon>Aspergillus</taxon>
        <taxon>Aspergillus subgen. Circumdati</taxon>
    </lineage>
</organism>
<sequence>MPDLACTRCRERKIRCGRERPQCRNCEREGGVICIYRIPAKRVNHLKLLCDSVERLQDRLTNIESHLNRIQGSGVRTPNFDEDREAASICLLGGHQSATTSNNDSESDDGESRREEDGAHQVPDSRSASSLVGPASISGLCDQLRRRIVATGDAAEPAWRPLCDTIQHLCEITGAIEPFPPYSDRIVVPLLPKQQTITAVDRFLLYQDCQTDVFVPGGLRANLERVYSQQQQQPDDDAWAICFQIITLLALGLDTSTQGGNALFGDFARSFLPSRTALVSSRLLTTPRLINVQTLILLSIAAQHFDPLGWAELIFAHACMLARIMDLHHSPLLPNEGGDMQIEQAKVLRALYVRDRMMCLMRGSVSWLPSDDSNIATRLRATISYHSQYADRIGLALIQEDVNRLSHASMTSQSSHSSRVSLLQSIEQQLEDHASAFHLFHGQCRAPSEYRGTRALAPLEFLTTRLMALQHGHEGRHARQARQDARTSCLLLLMAYGDPDPAILNSFNLLTGGAASRRNSQQDTEPSTIVPFGTVLDLFSVPAFFILLQDIFLPPSTETHNLIVDLDLLRRVSACYNEHASRTQANNYHQKVAWVFAQLLSLIDLVPHTQLHQSSSGSPRHYDLPSPAYWAPPPPTASLTWDSWLTGASSLGLSPLGPGTPLGAWNLIHVQGHDGAEPIIPWPALGEGPGGPARLQHDSSESAADIMMSSM</sequence>
<dbReference type="Gene3D" id="4.10.240.10">
    <property type="entry name" value="Zn(2)-C6 fungal-type DNA-binding domain"/>
    <property type="match status" value="1"/>
</dbReference>
<keyword evidence="8" id="KW-1185">Reference proteome</keyword>
<dbReference type="CDD" id="cd12148">
    <property type="entry name" value="fungal_TF_MHR"/>
    <property type="match status" value="1"/>
</dbReference>
<feature type="region of interest" description="Disordered" evidence="5">
    <location>
        <begin position="95"/>
        <end position="132"/>
    </location>
</feature>
<evidence type="ECO:0000256" key="4">
    <source>
        <dbReference type="ARBA" id="ARBA00023242"/>
    </source>
</evidence>
<dbReference type="GO" id="GO:0009893">
    <property type="term" value="P:positive regulation of metabolic process"/>
    <property type="evidence" value="ECO:0007669"/>
    <property type="project" value="UniProtKB-ARBA"/>
</dbReference>
<dbReference type="PROSITE" id="PS50048">
    <property type="entry name" value="ZN2_CY6_FUNGAL_2"/>
    <property type="match status" value="1"/>
</dbReference>
<dbReference type="GO" id="GO:0008270">
    <property type="term" value="F:zinc ion binding"/>
    <property type="evidence" value="ECO:0007669"/>
    <property type="project" value="InterPro"/>
</dbReference>
<evidence type="ECO:0000256" key="3">
    <source>
        <dbReference type="ARBA" id="ARBA00023163"/>
    </source>
</evidence>
<evidence type="ECO:0000313" key="7">
    <source>
        <dbReference type="EMBL" id="PYH89201.1"/>
    </source>
</evidence>
<evidence type="ECO:0000259" key="6">
    <source>
        <dbReference type="PROSITE" id="PS50048"/>
    </source>
</evidence>
<keyword evidence="4" id="KW-0539">Nucleus</keyword>
<name>A0A319CXB9_9EURO</name>
<dbReference type="GO" id="GO:0000981">
    <property type="term" value="F:DNA-binding transcription factor activity, RNA polymerase II-specific"/>
    <property type="evidence" value="ECO:0007669"/>
    <property type="project" value="InterPro"/>
</dbReference>
<dbReference type="Pfam" id="PF00172">
    <property type="entry name" value="Zn_clus"/>
    <property type="match status" value="1"/>
</dbReference>
<evidence type="ECO:0000313" key="8">
    <source>
        <dbReference type="Proteomes" id="UP000247810"/>
    </source>
</evidence>
<dbReference type="EMBL" id="KZ826043">
    <property type="protein sequence ID" value="PYH89201.1"/>
    <property type="molecule type" value="Genomic_DNA"/>
</dbReference>
<keyword evidence="2" id="KW-0238">DNA-binding</keyword>
<dbReference type="STRING" id="1448320.A0A319CXB9"/>
<dbReference type="InterPro" id="IPR050987">
    <property type="entry name" value="AtrR-like"/>
</dbReference>
<dbReference type="SUPFAM" id="SSF57701">
    <property type="entry name" value="Zn2/Cys6 DNA-binding domain"/>
    <property type="match status" value="1"/>
</dbReference>
<dbReference type="InterPro" id="IPR036864">
    <property type="entry name" value="Zn2-C6_fun-type_DNA-bd_sf"/>
</dbReference>
<dbReference type="CDD" id="cd00067">
    <property type="entry name" value="GAL4"/>
    <property type="match status" value="1"/>
</dbReference>
<dbReference type="AlphaFoldDB" id="A0A319CXB9"/>
<accession>A0A319CXB9</accession>
<reference evidence="7 8" key="1">
    <citation type="submission" date="2018-02" db="EMBL/GenBank/DDBJ databases">
        <title>The genomes of Aspergillus section Nigri reveals drivers in fungal speciation.</title>
        <authorList>
            <consortium name="DOE Joint Genome Institute"/>
            <person name="Vesth T.C."/>
            <person name="Nybo J."/>
            <person name="Theobald S."/>
            <person name="Brandl J."/>
            <person name="Frisvad J.C."/>
            <person name="Nielsen K.F."/>
            <person name="Lyhne E.K."/>
            <person name="Kogle M.E."/>
            <person name="Kuo A."/>
            <person name="Riley R."/>
            <person name="Clum A."/>
            <person name="Nolan M."/>
            <person name="Lipzen A."/>
            <person name="Salamov A."/>
            <person name="Henrissat B."/>
            <person name="Wiebenga A."/>
            <person name="De vries R.P."/>
            <person name="Grigoriev I.V."/>
            <person name="Mortensen U.H."/>
            <person name="Andersen M.R."/>
            <person name="Baker S.E."/>
        </authorList>
    </citation>
    <scope>NUCLEOTIDE SEQUENCE [LARGE SCALE GENOMIC DNA]</scope>
    <source>
        <strain evidence="7 8">CBS 707.79</strain>
    </source>
</reference>
<gene>
    <name evidence="7" type="ORF">BO71DRAFT_337220</name>
</gene>
<proteinExistence type="predicted"/>
<evidence type="ECO:0000256" key="5">
    <source>
        <dbReference type="SAM" id="MobiDB-lite"/>
    </source>
</evidence>
<dbReference type="PANTHER" id="PTHR46910">
    <property type="entry name" value="TRANSCRIPTION FACTOR PDR1"/>
    <property type="match status" value="1"/>
</dbReference>
<evidence type="ECO:0000256" key="1">
    <source>
        <dbReference type="ARBA" id="ARBA00023015"/>
    </source>
</evidence>
<dbReference type="OrthoDB" id="103819at2759"/>
<keyword evidence="1" id="KW-0805">Transcription regulation</keyword>
<feature type="compositionally biased region" description="Basic and acidic residues" evidence="5">
    <location>
        <begin position="110"/>
        <end position="119"/>
    </location>
</feature>
<dbReference type="Proteomes" id="UP000247810">
    <property type="component" value="Unassembled WGS sequence"/>
</dbReference>
<dbReference type="GO" id="GO:0003677">
    <property type="term" value="F:DNA binding"/>
    <property type="evidence" value="ECO:0007669"/>
    <property type="project" value="UniProtKB-KW"/>
</dbReference>
<dbReference type="PANTHER" id="PTHR46910:SF25">
    <property type="entry name" value="ABC-TRANSPORTER-REGULATING TRANSCRIPTION FACTOR"/>
    <property type="match status" value="1"/>
</dbReference>